<feature type="transmembrane region" description="Helical" evidence="6">
    <location>
        <begin position="281"/>
        <end position="299"/>
    </location>
</feature>
<feature type="transmembrane region" description="Helical" evidence="6">
    <location>
        <begin position="118"/>
        <end position="139"/>
    </location>
</feature>
<evidence type="ECO:0000256" key="4">
    <source>
        <dbReference type="ARBA" id="ARBA00022989"/>
    </source>
</evidence>
<dbReference type="HOGENOM" id="CLU_033053_0_0_14"/>
<keyword evidence="3 6" id="KW-0812">Transmembrane</keyword>
<evidence type="ECO:0000256" key="6">
    <source>
        <dbReference type="SAM" id="Phobius"/>
    </source>
</evidence>
<proteinExistence type="predicted"/>
<organism evidence="7 8">
    <name type="scientific">Malacoplasma penetrans (strain HF-2)</name>
    <name type="common">Mycoplasma penetrans</name>
    <dbReference type="NCBI Taxonomy" id="272633"/>
    <lineage>
        <taxon>Bacteria</taxon>
        <taxon>Bacillati</taxon>
        <taxon>Mycoplasmatota</taxon>
        <taxon>Mycoplasmoidales</taxon>
        <taxon>Mycoplasmoidaceae</taxon>
        <taxon>Malacoplasma</taxon>
    </lineage>
</organism>
<sequence length="587" mass="64352">MKGKKSMDIKGEKQIHPSVTQTTIGATKQTQVQKSDSSSVSISQKRLVLMWSLILLGYFLFVVQWYSISNFAGGYTQNIGSVHNNPALAAMPNWTITLMRGIGSILAGWLLAKVGHRYAVITVLSLMVAAFPFIIFASVPGNELFPGAEYNSDGVYAGSFAFFLIFRLFLAIGGTTLITYTNSVIAKMPTKDRPKFMTINQFGFNGGAFFANIFFCFGISQVINGTDAWIYILSAFVVLIAVILVLYFLWGKEVIPRATKGQNQTTLSSDVSYGKVFKSSYTWKLATIFIIWLVSVVFINSSTMRNVIEQSPANLKALVEWNIANGKTATSMANSTLSTSSSVVVGGGYDWVWPAFICCFVAGFFVGLVFISPYSKTIFKRKKFFHTMFALGFVLAAISIMCGYFGGYGNGAALAFMLIFIFFSGTFLWAVQPVLLSVYQQAPWSSPKYAGIVSGLIWGIGYVGYTIVELLLSVIFSYAGTNSFAADVTNLTTQITSNNGTYLTNGVVNWTAIDEAGIAYKTLASDYAGSIVVLVFFFVVCGLVFIPIQLLKSADMGTKDANGNFVPFSKEWNFLNWKFKDPAVMIK</sequence>
<protein>
    <submittedName>
        <fullName evidence="7">Predicted permease</fullName>
    </submittedName>
</protein>
<dbReference type="KEGG" id="mpe:MYPE8640"/>
<evidence type="ECO:0000313" key="8">
    <source>
        <dbReference type="Proteomes" id="UP000002522"/>
    </source>
</evidence>
<dbReference type="eggNOG" id="COG2814">
    <property type="taxonomic scope" value="Bacteria"/>
</dbReference>
<feature type="transmembrane region" description="Helical" evidence="6">
    <location>
        <begin position="384"/>
        <end position="406"/>
    </location>
</feature>
<dbReference type="InterPro" id="IPR011699">
    <property type="entry name" value="MFS_Mycoplasma"/>
</dbReference>
<feature type="transmembrane region" description="Helical" evidence="6">
    <location>
        <begin position="202"/>
        <end position="223"/>
    </location>
</feature>
<keyword evidence="8" id="KW-1185">Reference proteome</keyword>
<dbReference type="STRING" id="272633.gene:10731986"/>
<feature type="transmembrane region" description="Helical" evidence="6">
    <location>
        <begin position="527"/>
        <end position="546"/>
    </location>
</feature>
<reference evidence="7 8" key="1">
    <citation type="journal article" date="2002" name="Nucleic Acids Res.">
        <title>The complete genomic sequence of Mycoplasma penetrans, an intracellular bacterial pathogen in humans.</title>
        <authorList>
            <person name="Sasaki Y."/>
            <person name="Ishikawa J."/>
            <person name="Yamashita A."/>
            <person name="Oshima K."/>
            <person name="Kenri T."/>
            <person name="Furuya K."/>
            <person name="Yoshino C."/>
            <person name="Horino A."/>
            <person name="Shiba T."/>
            <person name="Sasaki T."/>
            <person name="Hattori M."/>
        </authorList>
    </citation>
    <scope>NUCLEOTIDE SEQUENCE [LARGE SCALE GENOMIC DNA]</scope>
    <source>
        <strain evidence="7 8">HF-2</strain>
    </source>
</reference>
<feature type="transmembrane region" description="Helical" evidence="6">
    <location>
        <begin position="88"/>
        <end position="111"/>
    </location>
</feature>
<dbReference type="EMBL" id="BA000026">
    <property type="protein sequence ID" value="BAC44656.1"/>
    <property type="molecule type" value="Genomic_DNA"/>
</dbReference>
<feature type="transmembrane region" description="Helical" evidence="6">
    <location>
        <begin position="229"/>
        <end position="250"/>
    </location>
</feature>
<evidence type="ECO:0000256" key="1">
    <source>
        <dbReference type="ARBA" id="ARBA00004651"/>
    </source>
</evidence>
<accession>Q8EUQ6</accession>
<dbReference type="Pfam" id="PF07672">
    <property type="entry name" value="MFS_Mycoplasma"/>
    <property type="match status" value="1"/>
</dbReference>
<dbReference type="Proteomes" id="UP000002522">
    <property type="component" value="Chromosome"/>
</dbReference>
<name>Q8EUQ6_MALP2</name>
<evidence type="ECO:0000256" key="3">
    <source>
        <dbReference type="ARBA" id="ARBA00022692"/>
    </source>
</evidence>
<evidence type="ECO:0000256" key="5">
    <source>
        <dbReference type="ARBA" id="ARBA00023136"/>
    </source>
</evidence>
<evidence type="ECO:0000313" key="7">
    <source>
        <dbReference type="EMBL" id="BAC44656.1"/>
    </source>
</evidence>
<keyword evidence="4 6" id="KW-1133">Transmembrane helix</keyword>
<feature type="transmembrane region" description="Helical" evidence="6">
    <location>
        <begin position="351"/>
        <end position="372"/>
    </location>
</feature>
<dbReference type="SUPFAM" id="SSF103473">
    <property type="entry name" value="MFS general substrate transporter"/>
    <property type="match status" value="1"/>
</dbReference>
<dbReference type="GO" id="GO:0005886">
    <property type="term" value="C:plasma membrane"/>
    <property type="evidence" value="ECO:0007669"/>
    <property type="project" value="UniProtKB-SubCell"/>
</dbReference>
<keyword evidence="2" id="KW-1003">Cell membrane</keyword>
<gene>
    <name evidence="7" type="ordered locus">MYPE8640</name>
</gene>
<dbReference type="CDD" id="cd06174">
    <property type="entry name" value="MFS"/>
    <property type="match status" value="1"/>
</dbReference>
<feature type="transmembrane region" description="Helical" evidence="6">
    <location>
        <begin position="412"/>
        <end position="431"/>
    </location>
</feature>
<keyword evidence="5 6" id="KW-0472">Membrane</keyword>
<feature type="transmembrane region" description="Helical" evidence="6">
    <location>
        <begin position="452"/>
        <end position="479"/>
    </location>
</feature>
<dbReference type="InterPro" id="IPR036259">
    <property type="entry name" value="MFS_trans_sf"/>
</dbReference>
<evidence type="ECO:0000256" key="2">
    <source>
        <dbReference type="ARBA" id="ARBA00022475"/>
    </source>
</evidence>
<dbReference type="Gene3D" id="1.20.1250.20">
    <property type="entry name" value="MFS general substrate transporter like domains"/>
    <property type="match status" value="1"/>
</dbReference>
<feature type="transmembrane region" description="Helical" evidence="6">
    <location>
        <begin position="47"/>
        <end position="68"/>
    </location>
</feature>
<dbReference type="InParanoid" id="Q8EUQ6"/>
<feature type="transmembrane region" description="Helical" evidence="6">
    <location>
        <begin position="159"/>
        <end position="181"/>
    </location>
</feature>
<dbReference type="AlphaFoldDB" id="Q8EUQ6"/>
<comment type="subcellular location">
    <subcellularLocation>
        <location evidence="1">Cell membrane</location>
        <topology evidence="1">Multi-pass membrane protein</topology>
    </subcellularLocation>
</comment>